<dbReference type="OrthoDB" id="8781634at2"/>
<dbReference type="Gene3D" id="3.30.160.60">
    <property type="entry name" value="Classic Zinc Finger"/>
    <property type="match status" value="1"/>
</dbReference>
<sequence>MAARPRKHNINIPNLYCKLDKRTSRIYWQYRHPTSGVFVGFGTDEDAAKAAATEMNRLISEQEAKQSYALVDMAIKANAKKAPGMRVSDWIKKYKEIQQERMENNEIKLSTLKNRRLCANILSKRTPNLRIADVDTKIIATIIDEYKNAGKQRMGQQVRSVLVDVFKEAQHAGEVPPGYNPALAAKNPVVKVRRKRLTLAEWKTIFKHAGDMQPAAQNAMLLALITGQRLGDIVDFKFSDVWDGFLHITQNKTGSKIALPLSLRCDAIGMTLEEVIAKCRDRFVSKYLVHHSVLHATAKPGSKIPVNSISRYFTIARDQSGIEWSDGHTPPSFHEQRSLASRLYKEQGLNVKTLLGHKTDAMSEEYADDRGLEWKKLQV</sequence>
<dbReference type="RefSeq" id="WP_142514190.1">
    <property type="nucleotide sequence ID" value="NZ_CABGGW010000048.1"/>
</dbReference>
<dbReference type="Pfam" id="PF00589">
    <property type="entry name" value="Phage_integrase"/>
    <property type="match status" value="1"/>
</dbReference>
<evidence type="ECO:0000313" key="6">
    <source>
        <dbReference type="EMBL" id="VUS90472.1"/>
    </source>
</evidence>
<dbReference type="InterPro" id="IPR013762">
    <property type="entry name" value="Integrase-like_cat_sf"/>
</dbReference>
<keyword evidence="3" id="KW-0238">DNA-binding</keyword>
<name>A0A564M9Q9_9ENTR</name>
<dbReference type="Proteomes" id="UP000317374">
    <property type="component" value="Unassembled WGS sequence"/>
</dbReference>
<reference evidence="6 7" key="1">
    <citation type="submission" date="2019-07" db="EMBL/GenBank/DDBJ databases">
        <authorList>
            <person name="Brisse S."/>
            <person name="Rodrigues C."/>
            <person name="Thorpe H."/>
        </authorList>
    </citation>
    <scope>NUCLEOTIDE SEQUENCE [LARGE SCALE GENOMIC DNA]</scope>
    <source>
        <strain evidence="6">SB6422</strain>
    </source>
</reference>
<keyword evidence="4" id="KW-0233">DNA recombination</keyword>
<dbReference type="InterPro" id="IPR010998">
    <property type="entry name" value="Integrase_recombinase_N"/>
</dbReference>
<dbReference type="EMBL" id="CABGGW010000048">
    <property type="protein sequence ID" value="VUS90472.1"/>
    <property type="molecule type" value="Genomic_DNA"/>
</dbReference>
<feature type="domain" description="Tyr recombinase" evidence="5">
    <location>
        <begin position="192"/>
        <end position="379"/>
    </location>
</feature>
<evidence type="ECO:0000313" key="7">
    <source>
        <dbReference type="Proteomes" id="UP000317374"/>
    </source>
</evidence>
<accession>A0A564M9Q9</accession>
<dbReference type="Gene3D" id="1.10.150.130">
    <property type="match status" value="1"/>
</dbReference>
<dbReference type="InterPro" id="IPR015094">
    <property type="entry name" value="Integrase_lambda-typ_DNA-bd_N"/>
</dbReference>
<evidence type="ECO:0000259" key="5">
    <source>
        <dbReference type="PROSITE" id="PS51898"/>
    </source>
</evidence>
<keyword evidence="2" id="KW-0229">DNA integration</keyword>
<dbReference type="GO" id="GO:0008907">
    <property type="term" value="F:integrase activity"/>
    <property type="evidence" value="ECO:0007669"/>
    <property type="project" value="InterPro"/>
</dbReference>
<dbReference type="InterPro" id="IPR002104">
    <property type="entry name" value="Integrase_catalytic"/>
</dbReference>
<dbReference type="Gene3D" id="1.10.443.10">
    <property type="entry name" value="Intergrase catalytic core"/>
    <property type="match status" value="1"/>
</dbReference>
<organism evidence="6 7">
    <name type="scientific">Klebsiella huaxiensis</name>
    <dbReference type="NCBI Taxonomy" id="2153354"/>
    <lineage>
        <taxon>Bacteria</taxon>
        <taxon>Pseudomonadati</taxon>
        <taxon>Pseudomonadota</taxon>
        <taxon>Gammaproteobacteria</taxon>
        <taxon>Enterobacterales</taxon>
        <taxon>Enterobacteriaceae</taxon>
        <taxon>Klebsiella/Raoultella group</taxon>
        <taxon>Klebsiella</taxon>
    </lineage>
</organism>
<gene>
    <name evidence="6" type="ORF">SB6422_02852</name>
</gene>
<evidence type="ECO:0000256" key="1">
    <source>
        <dbReference type="ARBA" id="ARBA00008857"/>
    </source>
</evidence>
<dbReference type="InterPro" id="IPR011010">
    <property type="entry name" value="DNA_brk_join_enz"/>
</dbReference>
<dbReference type="SUPFAM" id="SSF56349">
    <property type="entry name" value="DNA breaking-rejoining enzymes"/>
    <property type="match status" value="1"/>
</dbReference>
<protein>
    <recommendedName>
        <fullName evidence="5">Tyr recombinase domain-containing protein</fullName>
    </recommendedName>
</protein>
<proteinExistence type="inferred from homology"/>
<dbReference type="Pfam" id="PF09003">
    <property type="entry name" value="Arm-DNA-bind_1"/>
    <property type="match status" value="1"/>
</dbReference>
<comment type="similarity">
    <text evidence="1">Belongs to the 'phage' integrase family.</text>
</comment>
<evidence type="ECO:0000256" key="4">
    <source>
        <dbReference type="ARBA" id="ARBA00023172"/>
    </source>
</evidence>
<dbReference type="PROSITE" id="PS51898">
    <property type="entry name" value="TYR_RECOMBINASE"/>
    <property type="match status" value="1"/>
</dbReference>
<evidence type="ECO:0000256" key="3">
    <source>
        <dbReference type="ARBA" id="ARBA00023125"/>
    </source>
</evidence>
<dbReference type="GO" id="GO:0003677">
    <property type="term" value="F:DNA binding"/>
    <property type="evidence" value="ECO:0007669"/>
    <property type="project" value="UniProtKB-KW"/>
</dbReference>
<dbReference type="AlphaFoldDB" id="A0A564M9Q9"/>
<dbReference type="GO" id="GO:0006310">
    <property type="term" value="P:DNA recombination"/>
    <property type="evidence" value="ECO:0007669"/>
    <property type="project" value="UniProtKB-KW"/>
</dbReference>
<evidence type="ECO:0000256" key="2">
    <source>
        <dbReference type="ARBA" id="ARBA00022908"/>
    </source>
</evidence>